<dbReference type="RefSeq" id="WP_135525834.1">
    <property type="nucleotide sequence ID" value="NZ_SRLH01000003.1"/>
</dbReference>
<protein>
    <submittedName>
        <fullName evidence="3">DUF2157 domain-containing protein</fullName>
    </submittedName>
</protein>
<keyword evidence="4" id="KW-1185">Reference proteome</keyword>
<feature type="transmembrane region" description="Helical" evidence="1">
    <location>
        <begin position="266"/>
        <end position="286"/>
    </location>
</feature>
<dbReference type="EMBL" id="SRLH01000003">
    <property type="protein sequence ID" value="TGD58574.1"/>
    <property type="molecule type" value="Genomic_DNA"/>
</dbReference>
<dbReference type="AlphaFoldDB" id="A0A4Z0L829"/>
<dbReference type="OrthoDB" id="650263at2"/>
<feature type="transmembrane region" description="Helical" evidence="1">
    <location>
        <begin position="217"/>
        <end position="235"/>
    </location>
</feature>
<organism evidence="3 4">
    <name type="scientific">Flavobacterium humi</name>
    <dbReference type="NCBI Taxonomy" id="2562683"/>
    <lineage>
        <taxon>Bacteria</taxon>
        <taxon>Pseudomonadati</taxon>
        <taxon>Bacteroidota</taxon>
        <taxon>Flavobacteriia</taxon>
        <taxon>Flavobacteriales</taxon>
        <taxon>Flavobacteriaceae</taxon>
        <taxon>Flavobacterium</taxon>
    </lineage>
</organism>
<evidence type="ECO:0000313" key="3">
    <source>
        <dbReference type="EMBL" id="TGD58574.1"/>
    </source>
</evidence>
<feature type="transmembrane region" description="Helical" evidence="1">
    <location>
        <begin position="132"/>
        <end position="151"/>
    </location>
</feature>
<sequence>MKQEELVHKLREEEFISAEQLSDIEEYRALGIFSLHNELLFLLYLAVLLFTTGIGILIYKNIDSIGHGFILGVLFLVTAACFYFSFKKSKGFSREDVDFENPVYNYLVLAGTILCCIFMGYFQFQYQVFGANYSWATLVSALFGFGVAYYFNNKSALSIAITALATTIGISLTPKDILENDIYNNPMLSYYGLALGVLLLVWNHYSGKMLLKKHFSLVFLTFAQHLIGLCCIAGLTEDYWFVFVLLMAASMYYFYRVSYQTKAISIFTFTLVYAYIGFNIFLFRLFDIVDLDLFGEFIIIMAPLYFIGSIVGFIQLIKQFNKKAHDSIQ</sequence>
<gene>
    <name evidence="3" type="ORF">E4635_06580</name>
</gene>
<dbReference type="Proteomes" id="UP000297407">
    <property type="component" value="Unassembled WGS sequence"/>
</dbReference>
<keyword evidence="1" id="KW-0812">Transmembrane</keyword>
<feature type="transmembrane region" description="Helical" evidence="1">
    <location>
        <begin position="298"/>
        <end position="317"/>
    </location>
</feature>
<name>A0A4Z0L829_9FLAO</name>
<feature type="transmembrane region" description="Helical" evidence="1">
    <location>
        <begin position="106"/>
        <end position="126"/>
    </location>
</feature>
<feature type="transmembrane region" description="Helical" evidence="1">
    <location>
        <begin position="65"/>
        <end position="86"/>
    </location>
</feature>
<reference evidence="3 4" key="1">
    <citation type="submission" date="2019-04" db="EMBL/GenBank/DDBJ databases">
        <title>Flavobacterium sp. strain DS2-A Genome sequencing and assembly.</title>
        <authorList>
            <person name="Kim I."/>
        </authorList>
    </citation>
    <scope>NUCLEOTIDE SEQUENCE [LARGE SCALE GENOMIC DNA]</scope>
    <source>
        <strain evidence="3 4">DS2-A</strain>
    </source>
</reference>
<dbReference type="InterPro" id="IPR018677">
    <property type="entry name" value="DUF2157"/>
</dbReference>
<dbReference type="Pfam" id="PF09925">
    <property type="entry name" value="DUF2157"/>
    <property type="match status" value="1"/>
</dbReference>
<evidence type="ECO:0000256" key="1">
    <source>
        <dbReference type="SAM" id="Phobius"/>
    </source>
</evidence>
<evidence type="ECO:0000259" key="2">
    <source>
        <dbReference type="Pfam" id="PF09925"/>
    </source>
</evidence>
<feature type="domain" description="DUF2157" evidence="2">
    <location>
        <begin position="9"/>
        <end position="156"/>
    </location>
</feature>
<evidence type="ECO:0000313" key="4">
    <source>
        <dbReference type="Proteomes" id="UP000297407"/>
    </source>
</evidence>
<feature type="transmembrane region" description="Helical" evidence="1">
    <location>
        <begin position="241"/>
        <end position="259"/>
    </location>
</feature>
<keyword evidence="1" id="KW-1133">Transmembrane helix</keyword>
<accession>A0A4Z0L829</accession>
<keyword evidence="1" id="KW-0472">Membrane</keyword>
<feature type="transmembrane region" description="Helical" evidence="1">
    <location>
        <begin position="156"/>
        <end position="173"/>
    </location>
</feature>
<proteinExistence type="predicted"/>
<comment type="caution">
    <text evidence="3">The sequence shown here is derived from an EMBL/GenBank/DDBJ whole genome shotgun (WGS) entry which is preliminary data.</text>
</comment>
<feature type="transmembrane region" description="Helical" evidence="1">
    <location>
        <begin position="188"/>
        <end position="205"/>
    </location>
</feature>
<feature type="transmembrane region" description="Helical" evidence="1">
    <location>
        <begin position="39"/>
        <end position="59"/>
    </location>
</feature>